<dbReference type="PANTHER" id="PTHR30290:SF38">
    <property type="entry name" value="D,D-DIPEPTIDE-BINDING PERIPLASMIC PROTEIN DDPA-RELATED"/>
    <property type="match status" value="1"/>
</dbReference>
<dbReference type="GO" id="GO:0015833">
    <property type="term" value="P:peptide transport"/>
    <property type="evidence" value="ECO:0007669"/>
    <property type="project" value="TreeGrafter"/>
</dbReference>
<dbReference type="Proteomes" id="UP000282957">
    <property type="component" value="Unassembled WGS sequence"/>
</dbReference>
<dbReference type="RefSeq" id="WP_127788530.1">
    <property type="nucleotide sequence ID" value="NZ_SACL01000005.1"/>
</dbReference>
<proteinExistence type="inferred from homology"/>
<dbReference type="CDD" id="cd08502">
    <property type="entry name" value="PBP2_NikA_DppA_OppA_like_16"/>
    <property type="match status" value="1"/>
</dbReference>
<dbReference type="GO" id="GO:1904680">
    <property type="term" value="F:peptide transmembrane transporter activity"/>
    <property type="evidence" value="ECO:0007669"/>
    <property type="project" value="TreeGrafter"/>
</dbReference>
<protein>
    <submittedName>
        <fullName evidence="6">ABC transporter substrate-binding protein</fullName>
    </submittedName>
</protein>
<feature type="signal peptide" evidence="4">
    <location>
        <begin position="1"/>
        <end position="24"/>
    </location>
</feature>
<dbReference type="AlphaFoldDB" id="A0A437MDJ5"/>
<dbReference type="Gene3D" id="3.10.105.10">
    <property type="entry name" value="Dipeptide-binding Protein, Domain 3"/>
    <property type="match status" value="1"/>
</dbReference>
<comment type="similarity">
    <text evidence="2">Belongs to the bacterial solute-binding protein 5 family.</text>
</comment>
<evidence type="ECO:0000313" key="7">
    <source>
        <dbReference type="Proteomes" id="UP000282957"/>
    </source>
</evidence>
<dbReference type="InterPro" id="IPR030678">
    <property type="entry name" value="Peptide/Ni-bd"/>
</dbReference>
<reference evidence="6 7" key="1">
    <citation type="submission" date="2019-01" db="EMBL/GenBank/DDBJ databases">
        <authorList>
            <person name="Chen W.-M."/>
        </authorList>
    </citation>
    <scope>NUCLEOTIDE SEQUENCE [LARGE SCALE GENOMIC DNA]</scope>
    <source>
        <strain evidence="6 7">CCP-6</strain>
    </source>
</reference>
<feature type="domain" description="Solute-binding protein family 5" evidence="5">
    <location>
        <begin position="72"/>
        <end position="445"/>
    </location>
</feature>
<gene>
    <name evidence="6" type="ORF">EOD42_15845</name>
</gene>
<dbReference type="GO" id="GO:0043190">
    <property type="term" value="C:ATP-binding cassette (ABC) transporter complex"/>
    <property type="evidence" value="ECO:0007669"/>
    <property type="project" value="InterPro"/>
</dbReference>
<evidence type="ECO:0000313" key="6">
    <source>
        <dbReference type="EMBL" id="RVT95670.1"/>
    </source>
</evidence>
<dbReference type="InterPro" id="IPR039424">
    <property type="entry name" value="SBP_5"/>
</dbReference>
<dbReference type="Pfam" id="PF00496">
    <property type="entry name" value="SBP_bac_5"/>
    <property type="match status" value="1"/>
</dbReference>
<dbReference type="OrthoDB" id="7233744at2"/>
<dbReference type="PANTHER" id="PTHR30290">
    <property type="entry name" value="PERIPLASMIC BINDING COMPONENT OF ABC TRANSPORTER"/>
    <property type="match status" value="1"/>
</dbReference>
<evidence type="ECO:0000256" key="3">
    <source>
        <dbReference type="ARBA" id="ARBA00022729"/>
    </source>
</evidence>
<dbReference type="Gene3D" id="3.40.190.10">
    <property type="entry name" value="Periplasmic binding protein-like II"/>
    <property type="match status" value="1"/>
</dbReference>
<sequence>MKRRDLFAGSGGLAAASLSAPASAQPANARRVTHIPQANLSTIDPFWTTAYIARNHGYMVYDQLYGLDLDFKPQPQMVEGHTVENDGLLWRFTLRDGLKFHDGEPVRGVDCVASIQRWARRDAFGQELLSRLAEFRTPSDKVFEIRLNRPFPLMLDAFAKVTTPVLFIMPERVARTDPFTQITDPTGSGPFVFRRDEWNPGVRAAYSKNTAYVPRSSGAVSQTAGPKVVNFDRAEWHIINDPATAAAALQSGEIDWWEQATADLYPLLQRNRNITVEIADIMGLICTFRPNHLTEPFNDVRVRRAVVTAINQMDIMTAVIGDSAEWKKDRVGFFAPASPLASDIGLDRYKNSIDQARRELEAAGAIGKKLVLMNATDLASINAAGLVGADLFRRMGFDVEYVATDWGSVINRRALKNPINQGGWSGFFTFWSAIDHWNPAGHNALRGNADRAWFGWPDIPEIETARDEWFDAPNLAAQQAATRKIQQAAFDKVPYVPSGQYFQPTAYRKSLTGVLKGPPLFWNIKRA</sequence>
<dbReference type="SUPFAM" id="SSF53850">
    <property type="entry name" value="Periplasmic binding protein-like II"/>
    <property type="match status" value="1"/>
</dbReference>
<dbReference type="GO" id="GO:0030288">
    <property type="term" value="C:outer membrane-bounded periplasmic space"/>
    <property type="evidence" value="ECO:0007669"/>
    <property type="project" value="UniProtKB-ARBA"/>
</dbReference>
<organism evidence="6 7">
    <name type="scientific">Rhodovarius crocodyli</name>
    <dbReference type="NCBI Taxonomy" id="1979269"/>
    <lineage>
        <taxon>Bacteria</taxon>
        <taxon>Pseudomonadati</taxon>
        <taxon>Pseudomonadota</taxon>
        <taxon>Alphaproteobacteria</taxon>
        <taxon>Acetobacterales</taxon>
        <taxon>Roseomonadaceae</taxon>
        <taxon>Rhodovarius</taxon>
    </lineage>
</organism>
<dbReference type="Gene3D" id="3.90.76.10">
    <property type="entry name" value="Dipeptide-binding Protein, Domain 1"/>
    <property type="match status" value="1"/>
</dbReference>
<accession>A0A437MDJ5</accession>
<evidence type="ECO:0000259" key="5">
    <source>
        <dbReference type="Pfam" id="PF00496"/>
    </source>
</evidence>
<dbReference type="EMBL" id="SACL01000005">
    <property type="protein sequence ID" value="RVT95670.1"/>
    <property type="molecule type" value="Genomic_DNA"/>
</dbReference>
<keyword evidence="3 4" id="KW-0732">Signal</keyword>
<evidence type="ECO:0000256" key="2">
    <source>
        <dbReference type="ARBA" id="ARBA00005695"/>
    </source>
</evidence>
<comment type="subcellular location">
    <subcellularLocation>
        <location evidence="1">Periplasm</location>
    </subcellularLocation>
</comment>
<comment type="caution">
    <text evidence="6">The sequence shown here is derived from an EMBL/GenBank/DDBJ whole genome shotgun (WGS) entry which is preliminary data.</text>
</comment>
<feature type="chain" id="PRO_5018980528" evidence="4">
    <location>
        <begin position="25"/>
        <end position="527"/>
    </location>
</feature>
<dbReference type="PIRSF" id="PIRSF002741">
    <property type="entry name" value="MppA"/>
    <property type="match status" value="1"/>
</dbReference>
<evidence type="ECO:0000256" key="1">
    <source>
        <dbReference type="ARBA" id="ARBA00004418"/>
    </source>
</evidence>
<name>A0A437MDJ5_9PROT</name>
<keyword evidence="7" id="KW-1185">Reference proteome</keyword>
<dbReference type="InterPro" id="IPR000914">
    <property type="entry name" value="SBP_5_dom"/>
</dbReference>
<evidence type="ECO:0000256" key="4">
    <source>
        <dbReference type="SAM" id="SignalP"/>
    </source>
</evidence>